<dbReference type="GO" id="GO:0005524">
    <property type="term" value="F:ATP binding"/>
    <property type="evidence" value="ECO:0007669"/>
    <property type="project" value="UniProtKB-KW"/>
</dbReference>
<dbReference type="InterPro" id="IPR036890">
    <property type="entry name" value="HATPase_C_sf"/>
</dbReference>
<evidence type="ECO:0000256" key="3">
    <source>
        <dbReference type="ARBA" id="ARBA00022553"/>
    </source>
</evidence>
<protein>
    <recommendedName>
        <fullName evidence="2">histidine kinase</fullName>
        <ecNumber evidence="2">2.7.13.3</ecNumber>
    </recommendedName>
</protein>
<keyword evidence="6 15" id="KW-0418">Kinase</keyword>
<feature type="domain" description="PAC" evidence="14">
    <location>
        <begin position="443"/>
        <end position="495"/>
    </location>
</feature>
<dbReference type="AlphaFoldDB" id="K0NI96"/>
<dbReference type="InterPro" id="IPR001789">
    <property type="entry name" value="Sig_transdc_resp-reg_receiver"/>
</dbReference>
<dbReference type="SUPFAM" id="SSF52172">
    <property type="entry name" value="CheY-like"/>
    <property type="match status" value="1"/>
</dbReference>
<dbReference type="InterPro" id="IPR035965">
    <property type="entry name" value="PAS-like_dom_sf"/>
</dbReference>
<dbReference type="Pfam" id="PF13426">
    <property type="entry name" value="PAS_9"/>
    <property type="match status" value="2"/>
</dbReference>
<name>K0NI96_DESTT</name>
<dbReference type="InterPro" id="IPR036097">
    <property type="entry name" value="HisK_dim/P_sf"/>
</dbReference>
<feature type="domain" description="Response regulatory" evidence="12">
    <location>
        <begin position="758"/>
        <end position="874"/>
    </location>
</feature>
<dbReference type="NCBIfam" id="TIGR00229">
    <property type="entry name" value="sensory_box"/>
    <property type="match status" value="2"/>
</dbReference>
<reference evidence="15 16" key="1">
    <citation type="journal article" date="2013" name="Environ. Microbiol.">
        <title>Complete genome, catabolic sub-proteomes and key-metabolites of Desulfobacula toluolica Tol2, a marine, aromatic compound-degrading, sulfate-reducing bacterium.</title>
        <authorList>
            <person name="Wohlbrand L."/>
            <person name="Jacob J.H."/>
            <person name="Kube M."/>
            <person name="Mussmann M."/>
            <person name="Jarling R."/>
            <person name="Beck A."/>
            <person name="Amann R."/>
            <person name="Wilkes H."/>
            <person name="Reinhardt R."/>
            <person name="Rabus R."/>
        </authorList>
    </citation>
    <scope>NUCLEOTIDE SEQUENCE [LARGE SCALE GENOMIC DNA]</scope>
    <source>
        <strain evidence="16">DSM 7467 / Tol2</strain>
    </source>
</reference>
<evidence type="ECO:0000313" key="16">
    <source>
        <dbReference type="Proteomes" id="UP000007347"/>
    </source>
</evidence>
<dbReference type="InterPro" id="IPR003594">
    <property type="entry name" value="HATPase_dom"/>
</dbReference>
<dbReference type="SUPFAM" id="SSF55785">
    <property type="entry name" value="PYP-like sensor domain (PAS domain)"/>
    <property type="match status" value="2"/>
</dbReference>
<dbReference type="SMART" id="SM00388">
    <property type="entry name" value="HisKA"/>
    <property type="match status" value="1"/>
</dbReference>
<dbReference type="Proteomes" id="UP000007347">
    <property type="component" value="Chromosome"/>
</dbReference>
<dbReference type="HOGENOM" id="CLU_000445_114_51_7"/>
<dbReference type="InterPro" id="IPR005467">
    <property type="entry name" value="His_kinase_dom"/>
</dbReference>
<feature type="transmembrane region" description="Helical" evidence="10">
    <location>
        <begin position="116"/>
        <end position="136"/>
    </location>
</feature>
<feature type="transmembrane region" description="Helical" evidence="10">
    <location>
        <begin position="156"/>
        <end position="172"/>
    </location>
</feature>
<feature type="domain" description="Histidine kinase" evidence="11">
    <location>
        <begin position="515"/>
        <end position="738"/>
    </location>
</feature>
<dbReference type="InterPro" id="IPR011006">
    <property type="entry name" value="CheY-like_superfamily"/>
</dbReference>
<proteinExistence type="predicted"/>
<dbReference type="Pfam" id="PF00072">
    <property type="entry name" value="Response_reg"/>
    <property type="match status" value="1"/>
</dbReference>
<dbReference type="Pfam" id="PF00512">
    <property type="entry name" value="HisKA"/>
    <property type="match status" value="1"/>
</dbReference>
<feature type="transmembrane region" description="Helical" evidence="10">
    <location>
        <begin position="24"/>
        <end position="41"/>
    </location>
</feature>
<dbReference type="PROSITE" id="PS50109">
    <property type="entry name" value="HIS_KIN"/>
    <property type="match status" value="1"/>
</dbReference>
<feature type="domain" description="PAS" evidence="13">
    <location>
        <begin position="366"/>
        <end position="413"/>
    </location>
</feature>
<feature type="domain" description="PAC" evidence="14">
    <location>
        <begin position="316"/>
        <end position="365"/>
    </location>
</feature>
<dbReference type="InterPro" id="IPR000014">
    <property type="entry name" value="PAS"/>
</dbReference>
<evidence type="ECO:0000313" key="15">
    <source>
        <dbReference type="EMBL" id="CCK81086.1"/>
    </source>
</evidence>
<dbReference type="SMART" id="SM00387">
    <property type="entry name" value="HATPase_c"/>
    <property type="match status" value="1"/>
</dbReference>
<evidence type="ECO:0000256" key="6">
    <source>
        <dbReference type="ARBA" id="ARBA00022777"/>
    </source>
</evidence>
<keyword evidence="3 9" id="KW-0597">Phosphoprotein</keyword>
<dbReference type="CDD" id="cd00130">
    <property type="entry name" value="PAS"/>
    <property type="match status" value="2"/>
</dbReference>
<evidence type="ECO:0000256" key="4">
    <source>
        <dbReference type="ARBA" id="ARBA00022679"/>
    </source>
</evidence>
<evidence type="ECO:0000256" key="2">
    <source>
        <dbReference type="ARBA" id="ARBA00012438"/>
    </source>
</evidence>
<keyword evidence="8" id="KW-0902">Two-component regulatory system</keyword>
<keyword evidence="7" id="KW-0067">ATP-binding</keyword>
<feature type="transmembrane region" description="Helical" evidence="10">
    <location>
        <begin position="50"/>
        <end position="70"/>
    </location>
</feature>
<evidence type="ECO:0000259" key="12">
    <source>
        <dbReference type="PROSITE" id="PS50110"/>
    </source>
</evidence>
<gene>
    <name evidence="15" type="ordered locus">TOL2_C29260</name>
</gene>
<dbReference type="InterPro" id="IPR033425">
    <property type="entry name" value="MASE3"/>
</dbReference>
<evidence type="ECO:0000256" key="7">
    <source>
        <dbReference type="ARBA" id="ARBA00022840"/>
    </source>
</evidence>
<dbReference type="OrthoDB" id="5413377at2"/>
<dbReference type="KEGG" id="dto:TOL2_C29260"/>
<evidence type="ECO:0000259" key="14">
    <source>
        <dbReference type="PROSITE" id="PS50113"/>
    </source>
</evidence>
<dbReference type="SMART" id="SM00448">
    <property type="entry name" value="REC"/>
    <property type="match status" value="1"/>
</dbReference>
<dbReference type="STRING" id="651182.TOL2_C29260"/>
<dbReference type="Gene3D" id="3.30.565.10">
    <property type="entry name" value="Histidine kinase-like ATPase, C-terminal domain"/>
    <property type="match status" value="1"/>
</dbReference>
<dbReference type="PANTHER" id="PTHR43065:SF46">
    <property type="entry name" value="C4-DICARBOXYLATE TRANSPORT SENSOR PROTEIN DCTB"/>
    <property type="match status" value="1"/>
</dbReference>
<dbReference type="InterPro" id="IPR001610">
    <property type="entry name" value="PAC"/>
</dbReference>
<dbReference type="EMBL" id="FO203503">
    <property type="protein sequence ID" value="CCK81086.1"/>
    <property type="molecule type" value="Genomic_DNA"/>
</dbReference>
<dbReference type="PRINTS" id="PR00344">
    <property type="entry name" value="BCTRLSENSOR"/>
</dbReference>
<dbReference type="SMART" id="SM00091">
    <property type="entry name" value="PAS"/>
    <property type="match status" value="2"/>
</dbReference>
<keyword evidence="10" id="KW-0472">Membrane</keyword>
<feature type="domain" description="PAS" evidence="13">
    <location>
        <begin position="244"/>
        <end position="314"/>
    </location>
</feature>
<dbReference type="Gene3D" id="1.10.287.130">
    <property type="match status" value="1"/>
</dbReference>
<evidence type="ECO:0000259" key="11">
    <source>
        <dbReference type="PROSITE" id="PS50109"/>
    </source>
</evidence>
<dbReference type="SMART" id="SM00086">
    <property type="entry name" value="PAC"/>
    <property type="match status" value="2"/>
</dbReference>
<feature type="transmembrane region" description="Helical" evidence="10">
    <location>
        <begin position="184"/>
        <end position="204"/>
    </location>
</feature>
<dbReference type="Gene3D" id="3.30.450.20">
    <property type="entry name" value="PAS domain"/>
    <property type="match status" value="2"/>
</dbReference>
<keyword evidence="10" id="KW-1133">Transmembrane helix</keyword>
<dbReference type="PANTHER" id="PTHR43065">
    <property type="entry name" value="SENSOR HISTIDINE KINASE"/>
    <property type="match status" value="1"/>
</dbReference>
<evidence type="ECO:0000259" key="13">
    <source>
        <dbReference type="PROSITE" id="PS50112"/>
    </source>
</evidence>
<dbReference type="GO" id="GO:0000155">
    <property type="term" value="F:phosphorelay sensor kinase activity"/>
    <property type="evidence" value="ECO:0007669"/>
    <property type="project" value="InterPro"/>
</dbReference>
<dbReference type="Pfam" id="PF02518">
    <property type="entry name" value="HATPase_c"/>
    <property type="match status" value="1"/>
</dbReference>
<evidence type="ECO:0000256" key="5">
    <source>
        <dbReference type="ARBA" id="ARBA00022741"/>
    </source>
</evidence>
<dbReference type="PROSITE" id="PS50110">
    <property type="entry name" value="RESPONSE_REGULATORY"/>
    <property type="match status" value="1"/>
</dbReference>
<dbReference type="InterPro" id="IPR003661">
    <property type="entry name" value="HisK_dim/P_dom"/>
</dbReference>
<dbReference type="SUPFAM" id="SSF47384">
    <property type="entry name" value="Homodimeric domain of signal transducing histidine kinase"/>
    <property type="match status" value="1"/>
</dbReference>
<dbReference type="Pfam" id="PF17159">
    <property type="entry name" value="MASE3"/>
    <property type="match status" value="1"/>
</dbReference>
<dbReference type="InterPro" id="IPR000700">
    <property type="entry name" value="PAS-assoc_C"/>
</dbReference>
<dbReference type="SUPFAM" id="SSF55874">
    <property type="entry name" value="ATPase domain of HSP90 chaperone/DNA topoisomerase II/histidine kinase"/>
    <property type="match status" value="1"/>
</dbReference>
<keyword evidence="10" id="KW-0812">Transmembrane</keyword>
<dbReference type="InterPro" id="IPR004358">
    <property type="entry name" value="Sig_transdc_His_kin-like_C"/>
</dbReference>
<dbReference type="PROSITE" id="PS50113">
    <property type="entry name" value="PAC"/>
    <property type="match status" value="2"/>
</dbReference>
<feature type="transmembrane region" description="Helical" evidence="10">
    <location>
        <begin position="90"/>
        <end position="109"/>
    </location>
</feature>
<feature type="modified residue" description="4-aspartylphosphate" evidence="9">
    <location>
        <position position="809"/>
    </location>
</feature>
<dbReference type="Gene3D" id="3.40.50.2300">
    <property type="match status" value="1"/>
</dbReference>
<keyword evidence="5" id="KW-0547">Nucleotide-binding</keyword>
<evidence type="ECO:0000256" key="1">
    <source>
        <dbReference type="ARBA" id="ARBA00000085"/>
    </source>
</evidence>
<accession>K0NI96</accession>
<evidence type="ECO:0000256" key="9">
    <source>
        <dbReference type="PROSITE-ProRule" id="PRU00169"/>
    </source>
</evidence>
<sequence length="877" mass="99347">MGILLFIGLYIVSAKNYLLFHTLAELFSTAVILGMFTLIWYSRFTIKNKALVFLGIAYLFVGSIDLFHTLSYQGMGIIDKSWGANPATQLWVAGRLMESISLLLFLLFFKKKINIPLIAGIYFLITIVILNAVFLLKIFPDCYIEGIGLTPFKKTIEYIICIILICTSGLLYKKKKNFAPDIYVLFAGSLILTVCAELSFTFYISVYDFFNLMGHYFKIISFFLIYLVFVKSGLLAADQALIESENHYRKLFEGSNDGIILFDFNGNIIRSNSKIQELLGYSEKEFCHLQIKNIHPSSEWDISDKQIKNVIDQGKTKFESKYLKKDGAIIDVEVSGSVIDRKKKLILGIFRDITDRKTAQKKLWESNELFKKVFNSQIDAIFVFTAGMLRIAVDCNKAATELFGYTKKEIINKPAGKFHVNESYFKNFEHQLYSETNKTGVFQLHDYYMKKKDGTIFPTEHTVLEIKNDSGKRTGWISIVKDLTEQKKMLEEKAILETKLQHAQKMEAIGTLAGGIAHDFNNILFPLIGFAEILKEDIPKESPLQELTDEIMTASLRARDLVKQILTFSHQMNQEITPLKVQLILKEVIKLTSNIFPSTINIEMDIDDTCKKILADPTQIHQLTMNLITNAYHAMQSCGGTLFISLKPVKFKYDTIPTADFLPGDYICLSIEDTGSGIKEEIMDKIFDPYFTTKGVDKGTGLGLSVVHGIIKQYKGEIMVDSIPEKGTCFKIYLPVIEETEETTVKPIPRNLPKGTERVLLIDDEPPVLKIEKTMLQRLGYHVVTESNSAKAIDLFKTQSDTFDLVITDMTMPEITGDMLSKEIIKIKPAIPIIICTGFSEIITAQKAREIGIKEFLKKPVVLSDLALSVRNALEQK</sequence>
<dbReference type="EC" id="2.7.13.3" evidence="2"/>
<evidence type="ECO:0000256" key="10">
    <source>
        <dbReference type="SAM" id="Phobius"/>
    </source>
</evidence>
<keyword evidence="4 15" id="KW-0808">Transferase</keyword>
<dbReference type="PROSITE" id="PS50112">
    <property type="entry name" value="PAS"/>
    <property type="match status" value="2"/>
</dbReference>
<organism evidence="15 16">
    <name type="scientific">Desulfobacula toluolica (strain DSM 7467 / Tol2)</name>
    <dbReference type="NCBI Taxonomy" id="651182"/>
    <lineage>
        <taxon>Bacteria</taxon>
        <taxon>Pseudomonadati</taxon>
        <taxon>Thermodesulfobacteriota</taxon>
        <taxon>Desulfobacteria</taxon>
        <taxon>Desulfobacterales</taxon>
        <taxon>Desulfobacteraceae</taxon>
        <taxon>Desulfobacula</taxon>
    </lineage>
</organism>
<keyword evidence="16" id="KW-1185">Reference proteome</keyword>
<evidence type="ECO:0000256" key="8">
    <source>
        <dbReference type="ARBA" id="ARBA00023012"/>
    </source>
</evidence>
<comment type="catalytic activity">
    <reaction evidence="1">
        <text>ATP + protein L-histidine = ADP + protein N-phospho-L-histidine.</text>
        <dbReference type="EC" id="2.7.13.3"/>
    </reaction>
</comment>